<evidence type="ECO:0000313" key="3">
    <source>
        <dbReference type="Proteomes" id="UP000536179"/>
    </source>
</evidence>
<keyword evidence="3" id="KW-1185">Reference proteome</keyword>
<organism evidence="2 3">
    <name type="scientific">Aporhodopirellula rubra</name>
    <dbReference type="NCBI Taxonomy" id="980271"/>
    <lineage>
        <taxon>Bacteria</taxon>
        <taxon>Pseudomonadati</taxon>
        <taxon>Planctomycetota</taxon>
        <taxon>Planctomycetia</taxon>
        <taxon>Pirellulales</taxon>
        <taxon>Pirellulaceae</taxon>
        <taxon>Aporhodopirellula</taxon>
    </lineage>
</organism>
<sequence length="60" mass="6380">MRCYSHLIRGIEAGLGSEDAAFSWTAILSLAVLALATVLAGDFGEPWLTPKRLMNATADS</sequence>
<dbReference type="AlphaFoldDB" id="A0A7W5H725"/>
<accession>A0A7W5H725</accession>
<proteinExistence type="predicted"/>
<dbReference type="EMBL" id="JACHXU010000021">
    <property type="protein sequence ID" value="MBB3209182.1"/>
    <property type="molecule type" value="Genomic_DNA"/>
</dbReference>
<evidence type="ECO:0000256" key="1">
    <source>
        <dbReference type="SAM" id="Phobius"/>
    </source>
</evidence>
<evidence type="ECO:0000313" key="2">
    <source>
        <dbReference type="EMBL" id="MBB3209182.1"/>
    </source>
</evidence>
<comment type="caution">
    <text evidence="2">The sequence shown here is derived from an EMBL/GenBank/DDBJ whole genome shotgun (WGS) entry which is preliminary data.</text>
</comment>
<keyword evidence="1" id="KW-0812">Transmembrane</keyword>
<keyword evidence="1" id="KW-0472">Membrane</keyword>
<protein>
    <submittedName>
        <fullName evidence="2">Uncharacterized protein</fullName>
    </submittedName>
</protein>
<feature type="transmembrane region" description="Helical" evidence="1">
    <location>
        <begin position="21"/>
        <end position="41"/>
    </location>
</feature>
<dbReference type="Proteomes" id="UP000536179">
    <property type="component" value="Unassembled WGS sequence"/>
</dbReference>
<gene>
    <name evidence="2" type="ORF">FHS27_005020</name>
</gene>
<reference evidence="2 3" key="1">
    <citation type="submission" date="2020-08" db="EMBL/GenBank/DDBJ databases">
        <title>Genomic Encyclopedia of Type Strains, Phase III (KMG-III): the genomes of soil and plant-associated and newly described type strains.</title>
        <authorList>
            <person name="Whitman W."/>
        </authorList>
    </citation>
    <scope>NUCLEOTIDE SEQUENCE [LARGE SCALE GENOMIC DNA]</scope>
    <source>
        <strain evidence="2 3">CECT 8075</strain>
    </source>
</reference>
<name>A0A7W5H725_9BACT</name>
<keyword evidence="1" id="KW-1133">Transmembrane helix</keyword>